<dbReference type="EMBL" id="JACSNX010000003">
    <property type="protein sequence ID" value="MBM6850693.1"/>
    <property type="molecule type" value="Genomic_DNA"/>
</dbReference>
<evidence type="ECO:0000259" key="4">
    <source>
        <dbReference type="PROSITE" id="PS51272"/>
    </source>
</evidence>
<dbReference type="InterPro" id="IPR039331">
    <property type="entry name" value="PAPs-like"/>
</dbReference>
<dbReference type="CDD" id="cd00063">
    <property type="entry name" value="FN3"/>
    <property type="match status" value="1"/>
</dbReference>
<reference evidence="5 6" key="1">
    <citation type="journal article" date="2021" name="Sci. Rep.">
        <title>The distribution of antibiotic resistance genes in chicken gut microbiota commensals.</title>
        <authorList>
            <person name="Juricova H."/>
            <person name="Matiasovicova J."/>
            <person name="Kubasova T."/>
            <person name="Cejkova D."/>
            <person name="Rychlik I."/>
        </authorList>
    </citation>
    <scope>NUCLEOTIDE SEQUENCE [LARGE SCALE GENOMIC DNA]</scope>
    <source>
        <strain evidence="5 6">An411</strain>
    </source>
</reference>
<keyword evidence="1 3" id="KW-0732">Signal</keyword>
<feature type="domain" description="SLH" evidence="4">
    <location>
        <begin position="876"/>
        <end position="935"/>
    </location>
</feature>
<comment type="caution">
    <text evidence="5">The sequence shown here is derived from an EMBL/GenBank/DDBJ whole genome shotgun (WGS) entry which is preliminary data.</text>
</comment>
<dbReference type="Pfam" id="PF16656">
    <property type="entry name" value="Pur_ac_phosph_N"/>
    <property type="match status" value="1"/>
</dbReference>
<dbReference type="PROSITE" id="PS51272">
    <property type="entry name" value="SLH"/>
    <property type="match status" value="3"/>
</dbReference>
<dbReference type="InterPro" id="IPR003961">
    <property type="entry name" value="FN3_dom"/>
</dbReference>
<dbReference type="InterPro" id="IPR004843">
    <property type="entry name" value="Calcineurin-like_PHP"/>
</dbReference>
<dbReference type="Gene3D" id="3.60.21.10">
    <property type="match status" value="1"/>
</dbReference>
<evidence type="ECO:0000256" key="2">
    <source>
        <dbReference type="ARBA" id="ARBA00022737"/>
    </source>
</evidence>
<gene>
    <name evidence="5" type="ORF">H9X91_04470</name>
</gene>
<evidence type="ECO:0000256" key="3">
    <source>
        <dbReference type="SAM" id="SignalP"/>
    </source>
</evidence>
<organism evidence="5 6">
    <name type="scientific">Oscillibacter valericigenes</name>
    <dbReference type="NCBI Taxonomy" id="351091"/>
    <lineage>
        <taxon>Bacteria</taxon>
        <taxon>Bacillati</taxon>
        <taxon>Bacillota</taxon>
        <taxon>Clostridia</taxon>
        <taxon>Eubacteriales</taxon>
        <taxon>Oscillospiraceae</taxon>
        <taxon>Oscillibacter</taxon>
    </lineage>
</organism>
<keyword evidence="6" id="KW-1185">Reference proteome</keyword>
<evidence type="ECO:0000313" key="6">
    <source>
        <dbReference type="Proteomes" id="UP000719500"/>
    </source>
</evidence>
<sequence length="1062" mass="115354">MSRRSFQRTRKRLLSLLLCFAMASSLLVTTAAAKGPEDAVAPVYNAAEDVYEISTPAQLIYLSGTWKEGAPRDGNYVLTADIDMAGWEGFRPIASEKEEGYLGTFDGRYHVIRNLTIDYPKKYVGLFGYVGNENDQAYVKNVAMLDCEIRGQQNVGGIAGVTYGTITGCVVTGHVWVDDLSNSHTSGGIAGKVKEGEGPIIGHVENCYVNANVEAPYDVGGIAGIQDGGGFVGNSFAAGTVNAYGENGSAGGIAGSFNAGDRIIGCVSAQTSISGTRNVDKIVGQLDDEAATNISGNIAWEGTLLAGNEPAFQPIQWEDVSADALHQKQTYVDLGWDFNNAWTWSDSLRQPILKGYDPAIFAAVDFTADGPRIISRAVNDVDQNAKTAVTTRVAGASNVTSAVLHYGYTADDLSKELPMTVSGTTCTVDLPSDKAGDLFYYLEIQADGQTLTKPYDKTAPIQVFVDDGSILGEPSQITMTPDTTQGNLRFSWITVPEVTASVIQYKKQGESSWKTVRGTSYVDAVTPGWKELATHQAVLKDLEPDAMYVYRVGDGGQFMSEEHTFKAPTSPDADEFSFIFVSDPQSVSTDDYMSFKKSLDYATTLVTPEFIMSGGDTTQDGYKATEWEACFEVMGDYYAAIPTITVPGNHEMKGDWGFVSFAQRFNMPGGDSGTEFDNTIGCIEYGDACIVVINTEVTPPEEKADIIAKQLQWAKKCYESSDKKWRVMLTHAGPYTSNHPASEVIDYFINDSEWSIDALGVDLFLNGHDHIYIRATAANDIKANTGDGTTFITGGTVGNKYYEYLPDRSDYATDCYVDDEDQQVFSIITISEDAITGTAYQCADSDTDEKEEMDAWNNWNVVDTYEIRNTVRDGKKITDYSDVDSADWFYDGAAYVTEHKLVSGEKPYVFGGGEVITRAEAAQAIYNLAGQPDCEMTTAFTDVDERSQQRDAISWVSQQGIMQGTGAGVFSPDRPLTRGMFATILARYAKLKGMDMTSAVELSTFSDAASIPGAYADGICWCASNHIVEGRSDGTFASQASLTRAHMSVMLMRFAQMGETAD</sequence>
<dbReference type="Proteomes" id="UP000719500">
    <property type="component" value="Unassembled WGS sequence"/>
</dbReference>
<accession>A0ABS2FTD1</accession>
<dbReference type="InterPro" id="IPR015914">
    <property type="entry name" value="PAPs_N"/>
</dbReference>
<proteinExistence type="predicted"/>
<dbReference type="InterPro" id="IPR001119">
    <property type="entry name" value="SLH_dom"/>
</dbReference>
<evidence type="ECO:0000313" key="5">
    <source>
        <dbReference type="EMBL" id="MBM6850693.1"/>
    </source>
</evidence>
<name>A0ABS2FTD1_9FIRM</name>
<feature type="signal peptide" evidence="3">
    <location>
        <begin position="1"/>
        <end position="33"/>
    </location>
</feature>
<dbReference type="SUPFAM" id="SSF56300">
    <property type="entry name" value="Metallo-dependent phosphatases"/>
    <property type="match status" value="1"/>
</dbReference>
<dbReference type="SUPFAM" id="SSF49363">
    <property type="entry name" value="Purple acid phosphatase, N-terminal domain"/>
    <property type="match status" value="1"/>
</dbReference>
<dbReference type="RefSeq" id="WP_204802939.1">
    <property type="nucleotide sequence ID" value="NZ_JACSNX010000003.1"/>
</dbReference>
<evidence type="ECO:0000256" key="1">
    <source>
        <dbReference type="ARBA" id="ARBA00022729"/>
    </source>
</evidence>
<feature type="chain" id="PRO_5047211385" evidence="3">
    <location>
        <begin position="34"/>
        <end position="1062"/>
    </location>
</feature>
<dbReference type="PANTHER" id="PTHR22953:SF153">
    <property type="entry name" value="PURPLE ACID PHOSPHATASE"/>
    <property type="match status" value="1"/>
</dbReference>
<dbReference type="Pfam" id="PF00149">
    <property type="entry name" value="Metallophos"/>
    <property type="match status" value="1"/>
</dbReference>
<dbReference type="Pfam" id="PF00395">
    <property type="entry name" value="SLH"/>
    <property type="match status" value="3"/>
</dbReference>
<dbReference type="PANTHER" id="PTHR22953">
    <property type="entry name" value="ACID PHOSPHATASE RELATED"/>
    <property type="match status" value="1"/>
</dbReference>
<dbReference type="Gene3D" id="2.60.40.380">
    <property type="entry name" value="Purple acid phosphatase-like, N-terminal"/>
    <property type="match status" value="1"/>
</dbReference>
<dbReference type="InterPro" id="IPR008963">
    <property type="entry name" value="Purple_acid_Pase-like_N"/>
</dbReference>
<keyword evidence="2" id="KW-0677">Repeat</keyword>
<dbReference type="Gene3D" id="2.160.20.110">
    <property type="match status" value="1"/>
</dbReference>
<feature type="domain" description="SLH" evidence="4">
    <location>
        <begin position="1002"/>
        <end position="1062"/>
    </location>
</feature>
<protein>
    <submittedName>
        <fullName evidence="5">S-layer homology domain-containing protein</fullName>
    </submittedName>
</protein>
<feature type="domain" description="SLH" evidence="4">
    <location>
        <begin position="936"/>
        <end position="999"/>
    </location>
</feature>
<dbReference type="InterPro" id="IPR029052">
    <property type="entry name" value="Metallo-depent_PP-like"/>
</dbReference>